<keyword evidence="1" id="KW-1133">Transmembrane helix</keyword>
<accession>A0A1A9W0D2</accession>
<protein>
    <submittedName>
        <fullName evidence="2">Uncharacterized protein</fullName>
    </submittedName>
</protein>
<proteinExistence type="predicted"/>
<dbReference type="VEuPathDB" id="VectorBase:GBRI001662"/>
<evidence type="ECO:0000313" key="3">
    <source>
        <dbReference type="Proteomes" id="UP000091820"/>
    </source>
</evidence>
<reference evidence="2" key="2">
    <citation type="submission" date="2020-05" db="UniProtKB">
        <authorList>
            <consortium name="EnsemblMetazoa"/>
        </authorList>
    </citation>
    <scope>IDENTIFICATION</scope>
    <source>
        <strain evidence="2">IAEA</strain>
    </source>
</reference>
<dbReference type="Proteomes" id="UP000091820">
    <property type="component" value="Unassembled WGS sequence"/>
</dbReference>
<keyword evidence="3" id="KW-1185">Reference proteome</keyword>
<keyword evidence="1" id="KW-0812">Transmembrane</keyword>
<evidence type="ECO:0000313" key="2">
    <source>
        <dbReference type="EnsemblMetazoa" id="GBRI001662-PA"/>
    </source>
</evidence>
<sequence length="74" mass="8504">MNSSNANLMSFQVTFISLIKSLSTIISLLHFTYNTLLLISRYPEKLSNFSKLNTKIYYMLREAIAKLVVKLAKD</sequence>
<evidence type="ECO:0000256" key="1">
    <source>
        <dbReference type="SAM" id="Phobius"/>
    </source>
</evidence>
<dbReference type="EnsemblMetazoa" id="GBRI001662-RA">
    <property type="protein sequence ID" value="GBRI001662-PA"/>
    <property type="gene ID" value="GBRI001662"/>
</dbReference>
<feature type="transmembrane region" description="Helical" evidence="1">
    <location>
        <begin position="15"/>
        <end position="39"/>
    </location>
</feature>
<organism evidence="2 3">
    <name type="scientific">Glossina brevipalpis</name>
    <dbReference type="NCBI Taxonomy" id="37001"/>
    <lineage>
        <taxon>Eukaryota</taxon>
        <taxon>Metazoa</taxon>
        <taxon>Ecdysozoa</taxon>
        <taxon>Arthropoda</taxon>
        <taxon>Hexapoda</taxon>
        <taxon>Insecta</taxon>
        <taxon>Pterygota</taxon>
        <taxon>Neoptera</taxon>
        <taxon>Endopterygota</taxon>
        <taxon>Diptera</taxon>
        <taxon>Brachycera</taxon>
        <taxon>Muscomorpha</taxon>
        <taxon>Hippoboscoidea</taxon>
        <taxon>Glossinidae</taxon>
        <taxon>Glossina</taxon>
    </lineage>
</organism>
<keyword evidence="1" id="KW-0472">Membrane</keyword>
<dbReference type="AlphaFoldDB" id="A0A1A9W0D2"/>
<name>A0A1A9W0D2_9MUSC</name>
<reference evidence="3" key="1">
    <citation type="submission" date="2014-03" db="EMBL/GenBank/DDBJ databases">
        <authorList>
            <person name="Aksoy S."/>
            <person name="Warren W."/>
            <person name="Wilson R.K."/>
        </authorList>
    </citation>
    <scope>NUCLEOTIDE SEQUENCE [LARGE SCALE GENOMIC DNA]</scope>
    <source>
        <strain evidence="3">IAEA</strain>
    </source>
</reference>